<dbReference type="Proteomes" id="UP000323454">
    <property type="component" value="Unassembled WGS sequence"/>
</dbReference>
<keyword evidence="2" id="KW-1133">Transmembrane helix</keyword>
<dbReference type="RefSeq" id="WP_149854955.1">
    <property type="nucleotide sequence ID" value="NZ_VUOB01000093.1"/>
</dbReference>
<dbReference type="AlphaFoldDB" id="A0A5B2WJ95"/>
<evidence type="ECO:0000256" key="1">
    <source>
        <dbReference type="SAM" id="MobiDB-lite"/>
    </source>
</evidence>
<evidence type="ECO:0000313" key="3">
    <source>
        <dbReference type="EMBL" id="KAA2250137.1"/>
    </source>
</evidence>
<name>A0A5B2WJ95_9PSEU</name>
<feature type="compositionally biased region" description="Basic and acidic residues" evidence="1">
    <location>
        <begin position="30"/>
        <end position="43"/>
    </location>
</feature>
<evidence type="ECO:0000313" key="4">
    <source>
        <dbReference type="Proteomes" id="UP000323454"/>
    </source>
</evidence>
<reference evidence="3 4" key="1">
    <citation type="submission" date="2019-09" db="EMBL/GenBank/DDBJ databases">
        <title>Goodfellowia gen. nov., a new genus of the Pseudonocardineae related to Actinoalloteichus, containing Goodfellowia coeruleoviolacea gen. nov., comb. nov. gen. nov., comb. nov.</title>
        <authorList>
            <person name="Labeda D."/>
        </authorList>
    </citation>
    <scope>NUCLEOTIDE SEQUENCE [LARGE SCALE GENOMIC DNA]</scope>
    <source>
        <strain evidence="3 4">AN110305</strain>
    </source>
</reference>
<reference evidence="3 4" key="2">
    <citation type="submission" date="2019-09" db="EMBL/GenBank/DDBJ databases">
        <authorList>
            <person name="Jin C."/>
        </authorList>
    </citation>
    <scope>NUCLEOTIDE SEQUENCE [LARGE SCALE GENOMIC DNA]</scope>
    <source>
        <strain evidence="3 4">AN110305</strain>
    </source>
</reference>
<keyword evidence="2" id="KW-0472">Membrane</keyword>
<accession>A0A5B2WJ95</accession>
<feature type="region of interest" description="Disordered" evidence="1">
    <location>
        <begin position="1"/>
        <end position="56"/>
    </location>
</feature>
<feature type="transmembrane region" description="Helical" evidence="2">
    <location>
        <begin position="69"/>
        <end position="88"/>
    </location>
</feature>
<proteinExistence type="predicted"/>
<feature type="region of interest" description="Disordered" evidence="1">
    <location>
        <begin position="96"/>
        <end position="152"/>
    </location>
</feature>
<protein>
    <submittedName>
        <fullName evidence="3">Uncharacterized protein</fullName>
    </submittedName>
</protein>
<evidence type="ECO:0000256" key="2">
    <source>
        <dbReference type="SAM" id="Phobius"/>
    </source>
</evidence>
<dbReference type="EMBL" id="VUOB01000093">
    <property type="protein sequence ID" value="KAA2250137.1"/>
    <property type="molecule type" value="Genomic_DNA"/>
</dbReference>
<organism evidence="3 4">
    <name type="scientific">Solihabitans fulvus</name>
    <dbReference type="NCBI Taxonomy" id="1892852"/>
    <lineage>
        <taxon>Bacteria</taxon>
        <taxon>Bacillati</taxon>
        <taxon>Actinomycetota</taxon>
        <taxon>Actinomycetes</taxon>
        <taxon>Pseudonocardiales</taxon>
        <taxon>Pseudonocardiaceae</taxon>
        <taxon>Solihabitans</taxon>
    </lineage>
</organism>
<sequence length="267" mass="27677">MSRPGNDEGQETKSHLPGEPQPLKHVPSVRTDRSDLVAPDRRGGPSTQVALPPGTAVTPAPMPRWVRPMFAVLAVVIVLLVITLVVVLTTGTTVAVRPEPTGSSAGTSTAPTSSSAGAPTTSATRPPTTSSGGATSGPTSAPSTAGSAQPGGTSIAWQGLLRVNEDGVNFDTIPPSPANHDGVYIKHTDWTLYGGPGVLFAYLSGDGSKQECTDLLKRKGRAFTEDGNDLGQAHCFQTPGGRIGRLTNVDSTTSTREGYQLEALIWN</sequence>
<keyword evidence="4" id="KW-1185">Reference proteome</keyword>
<keyword evidence="2" id="KW-0812">Transmembrane</keyword>
<comment type="caution">
    <text evidence="3">The sequence shown here is derived from an EMBL/GenBank/DDBJ whole genome shotgun (WGS) entry which is preliminary data.</text>
</comment>
<gene>
    <name evidence="3" type="ORF">F0L68_39015</name>
</gene>